<name>L9L4C8_TUPCH</name>
<evidence type="ECO:0000256" key="4">
    <source>
        <dbReference type="ARBA" id="ARBA00023278"/>
    </source>
</evidence>
<comment type="similarity">
    <text evidence="1">Belongs to the universal ribosomal protein uL15 family.</text>
</comment>
<evidence type="ECO:0000313" key="9">
    <source>
        <dbReference type="Proteomes" id="UP000011518"/>
    </source>
</evidence>
<feature type="compositionally biased region" description="Basic residues" evidence="7">
    <location>
        <begin position="1"/>
        <end position="31"/>
    </location>
</feature>
<sequence>MSSRLRKTRKLRGHVSHGHSRISKHRKHPRGRGNAGGTHHTGSASKKTTQVTLGKLGECALRQVYLALVYLVMALVPSDTACLASSPGEQQDLPRRGGEALVLRQASRLARYGLEDAVDERVRDAHGLGQDPVQ</sequence>
<reference evidence="9" key="1">
    <citation type="submission" date="2012-07" db="EMBL/GenBank/DDBJ databases">
        <title>Genome of the Chinese tree shrew, a rising model animal genetically related to primates.</title>
        <authorList>
            <person name="Zhang G."/>
            <person name="Fan Y."/>
            <person name="Yao Y."/>
            <person name="Huang Z."/>
        </authorList>
    </citation>
    <scope>NUCLEOTIDE SEQUENCE [LARGE SCALE GENOMIC DNA]</scope>
</reference>
<dbReference type="GO" id="GO:0003735">
    <property type="term" value="F:structural constituent of ribosome"/>
    <property type="evidence" value="ECO:0007669"/>
    <property type="project" value="TreeGrafter"/>
</dbReference>
<evidence type="ECO:0000256" key="3">
    <source>
        <dbReference type="ARBA" id="ARBA00023274"/>
    </source>
</evidence>
<reference evidence="9" key="2">
    <citation type="journal article" date="2013" name="Nat. Commun.">
        <title>Genome of the Chinese tree shrew.</title>
        <authorList>
            <person name="Fan Y."/>
            <person name="Huang Z.Y."/>
            <person name="Cao C.C."/>
            <person name="Chen C.S."/>
            <person name="Chen Y.X."/>
            <person name="Fan D.D."/>
            <person name="He J."/>
            <person name="Hou H.L."/>
            <person name="Hu L."/>
            <person name="Hu X.T."/>
            <person name="Jiang X.T."/>
            <person name="Lai R."/>
            <person name="Lang Y.S."/>
            <person name="Liang B."/>
            <person name="Liao S.G."/>
            <person name="Mu D."/>
            <person name="Ma Y.Y."/>
            <person name="Niu Y.Y."/>
            <person name="Sun X.Q."/>
            <person name="Xia J.Q."/>
            <person name="Xiao J."/>
            <person name="Xiong Z.Q."/>
            <person name="Xu L."/>
            <person name="Yang L."/>
            <person name="Zhang Y."/>
            <person name="Zhao W."/>
            <person name="Zhao X.D."/>
            <person name="Zheng Y.T."/>
            <person name="Zhou J.M."/>
            <person name="Zhu Y.B."/>
            <person name="Zhang G.J."/>
            <person name="Wang J."/>
            <person name="Yao Y.G."/>
        </authorList>
    </citation>
    <scope>NUCLEOTIDE SEQUENCE [LARGE SCALE GENOMIC DNA]</scope>
</reference>
<dbReference type="GO" id="GO:0022625">
    <property type="term" value="C:cytosolic large ribosomal subunit"/>
    <property type="evidence" value="ECO:0007669"/>
    <property type="project" value="TreeGrafter"/>
</dbReference>
<evidence type="ECO:0000256" key="5">
    <source>
        <dbReference type="ARBA" id="ARBA00035200"/>
    </source>
</evidence>
<dbReference type="InterPro" id="IPR036227">
    <property type="entry name" value="Ribosomal_uL15/eL18_sf"/>
</dbReference>
<dbReference type="STRING" id="246437.L9L4C8"/>
<dbReference type="SUPFAM" id="SSF52080">
    <property type="entry name" value="Ribosomal proteins L15p and L18e"/>
    <property type="match status" value="1"/>
</dbReference>
<keyword evidence="3" id="KW-0687">Ribonucleoprotein</keyword>
<dbReference type="PANTHER" id="PTHR11721:SF3">
    <property type="entry name" value="LARGE RIBOSOMAL SUBUNIT PROTEIN UL15"/>
    <property type="match status" value="1"/>
</dbReference>
<proteinExistence type="inferred from homology"/>
<dbReference type="InParanoid" id="L9L4C8"/>
<evidence type="ECO:0000256" key="1">
    <source>
        <dbReference type="ARBA" id="ARBA00007320"/>
    </source>
</evidence>
<organism evidence="8 9">
    <name type="scientific">Tupaia chinensis</name>
    <name type="common">Chinese tree shrew</name>
    <name type="synonym">Tupaia belangeri chinensis</name>
    <dbReference type="NCBI Taxonomy" id="246437"/>
    <lineage>
        <taxon>Eukaryota</taxon>
        <taxon>Metazoa</taxon>
        <taxon>Chordata</taxon>
        <taxon>Craniata</taxon>
        <taxon>Vertebrata</taxon>
        <taxon>Euteleostomi</taxon>
        <taxon>Mammalia</taxon>
        <taxon>Eutheria</taxon>
        <taxon>Euarchontoglires</taxon>
        <taxon>Scandentia</taxon>
        <taxon>Tupaiidae</taxon>
        <taxon>Tupaia</taxon>
    </lineage>
</organism>
<evidence type="ECO:0000256" key="2">
    <source>
        <dbReference type="ARBA" id="ARBA00022980"/>
    </source>
</evidence>
<evidence type="ECO:0000313" key="8">
    <source>
        <dbReference type="EMBL" id="ELW70015.1"/>
    </source>
</evidence>
<dbReference type="PANTHER" id="PTHR11721">
    <property type="entry name" value="60S RIBOSOMAL PROTEIN L27A"/>
    <property type="match status" value="1"/>
</dbReference>
<evidence type="ECO:0000256" key="7">
    <source>
        <dbReference type="SAM" id="MobiDB-lite"/>
    </source>
</evidence>
<protein>
    <recommendedName>
        <fullName evidence="5">Large ribosomal subunit protein uL15</fullName>
    </recommendedName>
    <alternativeName>
        <fullName evidence="6">60S ribosomal protein L27a</fullName>
    </alternativeName>
</protein>
<keyword evidence="9" id="KW-1185">Reference proteome</keyword>
<evidence type="ECO:0000256" key="6">
    <source>
        <dbReference type="ARBA" id="ARBA00035527"/>
    </source>
</evidence>
<keyword evidence="4" id="KW-0379">Hydroxylation</keyword>
<dbReference type="AlphaFoldDB" id="L9L4C8"/>
<keyword evidence="2 8" id="KW-0689">Ribosomal protein</keyword>
<gene>
    <name evidence="8" type="ORF">TREES_T100019310</name>
</gene>
<dbReference type="Proteomes" id="UP000011518">
    <property type="component" value="Unassembled WGS sequence"/>
</dbReference>
<feature type="compositionally biased region" description="Polar residues" evidence="7">
    <location>
        <begin position="40"/>
        <end position="49"/>
    </location>
</feature>
<feature type="region of interest" description="Disordered" evidence="7">
    <location>
        <begin position="1"/>
        <end position="49"/>
    </location>
</feature>
<dbReference type="EMBL" id="KB320510">
    <property type="protein sequence ID" value="ELW70015.1"/>
    <property type="molecule type" value="Genomic_DNA"/>
</dbReference>
<accession>L9L4C8</accession>